<organism evidence="22 23">
    <name type="scientific">Entomortierella parvispora</name>
    <dbReference type="NCBI Taxonomy" id="205924"/>
    <lineage>
        <taxon>Eukaryota</taxon>
        <taxon>Fungi</taxon>
        <taxon>Fungi incertae sedis</taxon>
        <taxon>Mucoromycota</taxon>
        <taxon>Mortierellomycotina</taxon>
        <taxon>Mortierellomycetes</taxon>
        <taxon>Mortierellales</taxon>
        <taxon>Mortierellaceae</taxon>
        <taxon>Entomortierella</taxon>
    </lineage>
</organism>
<dbReference type="Pfam" id="PF01124">
    <property type="entry name" value="MAPEG"/>
    <property type="match status" value="1"/>
</dbReference>
<dbReference type="Gene3D" id="1.20.120.550">
    <property type="entry name" value="Membrane associated eicosanoid/glutathione metabolism-like domain"/>
    <property type="match status" value="1"/>
</dbReference>
<accession>A0A9P3H312</accession>
<dbReference type="GO" id="GO:0005635">
    <property type="term" value="C:nuclear envelope"/>
    <property type="evidence" value="ECO:0007669"/>
    <property type="project" value="TreeGrafter"/>
</dbReference>
<feature type="transmembrane region" description="Helical" evidence="21">
    <location>
        <begin position="12"/>
        <end position="32"/>
    </location>
</feature>
<evidence type="ECO:0000256" key="5">
    <source>
        <dbReference type="ARBA" id="ARBA00022989"/>
    </source>
</evidence>
<dbReference type="GO" id="GO:0005741">
    <property type="term" value="C:mitochondrial outer membrane"/>
    <property type="evidence" value="ECO:0007669"/>
    <property type="project" value="UniProtKB-SubCell"/>
</dbReference>
<comment type="caution">
    <text evidence="22">The sequence shown here is derived from an EMBL/GenBank/DDBJ whole genome shotgun (WGS) entry which is preliminary data.</text>
</comment>
<evidence type="ECO:0000256" key="12">
    <source>
        <dbReference type="ARBA" id="ARBA00023288"/>
    </source>
</evidence>
<evidence type="ECO:0000256" key="4">
    <source>
        <dbReference type="ARBA" id="ARBA00022787"/>
    </source>
</evidence>
<keyword evidence="6" id="KW-0560">Oxidoreductase</keyword>
<comment type="pathway">
    <text evidence="13">Lipid metabolism; leukotriene C4 biosynthesis.</text>
</comment>
<comment type="catalytic activity">
    <reaction evidence="17">
        <text>15-deoxy-Delta(12,14)-prostaglandin J2 + glutathione = 15-deoxy-Delta(12,14)-prostaglandin J2-S-(R)-glutathione</text>
        <dbReference type="Rhea" id="RHEA:75963"/>
        <dbReference type="ChEBI" id="CHEBI:57925"/>
        <dbReference type="ChEBI" id="CHEBI:85236"/>
        <dbReference type="ChEBI" id="CHEBI:194498"/>
    </reaction>
    <physiologicalReaction direction="left-to-right" evidence="17">
        <dbReference type="Rhea" id="RHEA:75964"/>
    </physiologicalReaction>
</comment>
<evidence type="ECO:0000256" key="20">
    <source>
        <dbReference type="ARBA" id="ARBA00076908"/>
    </source>
</evidence>
<dbReference type="InterPro" id="IPR050997">
    <property type="entry name" value="MAPEG"/>
</dbReference>
<evidence type="ECO:0000256" key="8">
    <source>
        <dbReference type="ARBA" id="ARBA00023128"/>
    </source>
</evidence>
<dbReference type="EC" id="4.4.1.20" evidence="15"/>
<evidence type="ECO:0000256" key="2">
    <source>
        <dbReference type="ARBA" id="ARBA00022679"/>
    </source>
</evidence>
<keyword evidence="10" id="KW-0564">Palmitate</keyword>
<protein>
    <recommendedName>
        <fullName evidence="18">Glutathione S-transferase 3, mitochondrial</fullName>
        <ecNumber evidence="15">4.4.1.20</ecNumber>
    </recommendedName>
    <alternativeName>
        <fullName evidence="19">Glutathione peroxidase MGST3</fullName>
    </alternativeName>
    <alternativeName>
        <fullName evidence="20">LTC4 synthase MGST3</fullName>
    </alternativeName>
</protein>
<evidence type="ECO:0000256" key="13">
    <source>
        <dbReference type="ARBA" id="ARBA00037884"/>
    </source>
</evidence>
<dbReference type="Proteomes" id="UP000827284">
    <property type="component" value="Unassembled WGS sequence"/>
</dbReference>
<evidence type="ECO:0000256" key="7">
    <source>
        <dbReference type="ARBA" id="ARBA00023098"/>
    </source>
</evidence>
<keyword evidence="2" id="KW-0808">Transferase</keyword>
<dbReference type="GO" id="GO:0004464">
    <property type="term" value="F:leukotriene-C4 synthase activity"/>
    <property type="evidence" value="ECO:0007669"/>
    <property type="project" value="UniProtKB-EC"/>
</dbReference>
<evidence type="ECO:0000256" key="10">
    <source>
        <dbReference type="ARBA" id="ARBA00023139"/>
    </source>
</evidence>
<evidence type="ECO:0000256" key="17">
    <source>
        <dbReference type="ARBA" id="ARBA00051411"/>
    </source>
</evidence>
<dbReference type="InterPro" id="IPR001129">
    <property type="entry name" value="Membr-assoc_MAPEG"/>
</dbReference>
<evidence type="ECO:0000256" key="1">
    <source>
        <dbReference type="ARBA" id="ARBA00004374"/>
    </source>
</evidence>
<evidence type="ECO:0000256" key="6">
    <source>
        <dbReference type="ARBA" id="ARBA00023002"/>
    </source>
</evidence>
<comment type="catalytic activity">
    <reaction evidence="16">
        <text>leukotriene C4 = leukotriene A4 + glutathione</text>
        <dbReference type="Rhea" id="RHEA:17617"/>
        <dbReference type="ChEBI" id="CHEBI:57463"/>
        <dbReference type="ChEBI" id="CHEBI:57925"/>
        <dbReference type="ChEBI" id="CHEBI:57973"/>
        <dbReference type="EC" id="4.4.1.20"/>
    </reaction>
    <physiologicalReaction direction="right-to-left" evidence="16">
        <dbReference type="Rhea" id="RHEA:17619"/>
    </physiologicalReaction>
</comment>
<proteinExistence type="predicted"/>
<dbReference type="PANTHER" id="PTHR10250">
    <property type="entry name" value="MICROSOMAL GLUTATHIONE S-TRANSFERASE"/>
    <property type="match status" value="1"/>
</dbReference>
<keyword evidence="12" id="KW-0449">Lipoprotein</keyword>
<dbReference type="EMBL" id="BQFW01000002">
    <property type="protein sequence ID" value="GJJ69095.1"/>
    <property type="molecule type" value="Genomic_DNA"/>
</dbReference>
<evidence type="ECO:0000256" key="14">
    <source>
        <dbReference type="ARBA" id="ARBA00037916"/>
    </source>
</evidence>
<dbReference type="AlphaFoldDB" id="A0A9P3H312"/>
<evidence type="ECO:0000256" key="9">
    <source>
        <dbReference type="ARBA" id="ARBA00023136"/>
    </source>
</evidence>
<reference evidence="22" key="1">
    <citation type="submission" date="2021-11" db="EMBL/GenBank/DDBJ databases">
        <authorList>
            <person name="Herlambang A."/>
            <person name="Guo Y."/>
            <person name="Takashima Y."/>
            <person name="Nishizawa T."/>
        </authorList>
    </citation>
    <scope>NUCLEOTIDE SEQUENCE</scope>
    <source>
        <strain evidence="22">E1425</strain>
    </source>
</reference>
<dbReference type="SUPFAM" id="SSF161084">
    <property type="entry name" value="MAPEG domain-like"/>
    <property type="match status" value="1"/>
</dbReference>
<evidence type="ECO:0000256" key="3">
    <source>
        <dbReference type="ARBA" id="ARBA00022692"/>
    </source>
</evidence>
<evidence type="ECO:0000256" key="11">
    <source>
        <dbReference type="ARBA" id="ARBA00023239"/>
    </source>
</evidence>
<evidence type="ECO:0000313" key="22">
    <source>
        <dbReference type="EMBL" id="GJJ69095.1"/>
    </source>
</evidence>
<evidence type="ECO:0000256" key="18">
    <source>
        <dbReference type="ARBA" id="ARBA00069748"/>
    </source>
</evidence>
<keyword evidence="5 21" id="KW-1133">Transmembrane helix</keyword>
<dbReference type="PANTHER" id="PTHR10250:SF26">
    <property type="entry name" value="GLUTATHIONE S-TRANSFERASE 3, MITOCHONDRIAL"/>
    <property type="match status" value="1"/>
</dbReference>
<dbReference type="GO" id="GO:0005783">
    <property type="term" value="C:endoplasmic reticulum"/>
    <property type="evidence" value="ECO:0007669"/>
    <property type="project" value="TreeGrafter"/>
</dbReference>
<dbReference type="FunFam" id="1.20.120.550:FF:000004">
    <property type="entry name" value="Microsomal glutathione S-transferase 3"/>
    <property type="match status" value="1"/>
</dbReference>
<keyword evidence="9 21" id="KW-0472">Membrane</keyword>
<evidence type="ECO:0000256" key="15">
    <source>
        <dbReference type="ARBA" id="ARBA00039056"/>
    </source>
</evidence>
<dbReference type="OrthoDB" id="410651at2759"/>
<keyword evidence="4" id="KW-1000">Mitochondrion outer membrane</keyword>
<sequence length="148" mass="16310">MSTIVLSPEYGYTVAVAVASTVLVSFFGYRVARVRALAKVPLPFMYADAAEVKEDYQKHIFNCYQRIHQNTLEGFSSYLVTLMFAGLQYPIPSAVLGGIWILGRIFYYRGYSTGNPEDRSKGAFGRIGDLGLLGLTGKMAFDLITSGI</sequence>
<evidence type="ECO:0000313" key="23">
    <source>
        <dbReference type="Proteomes" id="UP000827284"/>
    </source>
</evidence>
<evidence type="ECO:0000256" key="19">
    <source>
        <dbReference type="ARBA" id="ARBA00075145"/>
    </source>
</evidence>
<dbReference type="GO" id="GO:0006629">
    <property type="term" value="P:lipid metabolic process"/>
    <property type="evidence" value="ECO:0007669"/>
    <property type="project" value="UniProtKB-KW"/>
</dbReference>
<dbReference type="GO" id="GO:0004602">
    <property type="term" value="F:glutathione peroxidase activity"/>
    <property type="evidence" value="ECO:0007669"/>
    <property type="project" value="TreeGrafter"/>
</dbReference>
<gene>
    <name evidence="22" type="ORF">EMPS_01441</name>
</gene>
<comment type="subcellular location">
    <subcellularLocation>
        <location evidence="1">Mitochondrion outer membrane</location>
        <topology evidence="1">Multi-pass membrane protein</topology>
    </subcellularLocation>
</comment>
<name>A0A9P3H312_9FUNG</name>
<dbReference type="GO" id="GO:0004364">
    <property type="term" value="F:glutathione transferase activity"/>
    <property type="evidence" value="ECO:0007669"/>
    <property type="project" value="TreeGrafter"/>
</dbReference>
<keyword evidence="8" id="KW-0496">Mitochondrion</keyword>
<dbReference type="InterPro" id="IPR023352">
    <property type="entry name" value="MAPEG-like_dom_sf"/>
</dbReference>
<reference evidence="22" key="2">
    <citation type="journal article" date="2022" name="Microbiol. Resour. Announc.">
        <title>Whole-Genome Sequence of Entomortierella parvispora E1425, a Mucoromycotan Fungus Associated with Burkholderiaceae-Related Endosymbiotic Bacteria.</title>
        <authorList>
            <person name="Herlambang A."/>
            <person name="Guo Y."/>
            <person name="Takashima Y."/>
            <person name="Narisawa K."/>
            <person name="Ohta H."/>
            <person name="Nishizawa T."/>
        </authorList>
    </citation>
    <scope>NUCLEOTIDE SEQUENCE</scope>
    <source>
        <strain evidence="22">E1425</strain>
    </source>
</reference>
<evidence type="ECO:0000256" key="16">
    <source>
        <dbReference type="ARBA" id="ARBA00049298"/>
    </source>
</evidence>
<comment type="pathway">
    <text evidence="14">Lipid metabolism; arachidonate metabolism.</text>
</comment>
<keyword evidence="7" id="KW-0443">Lipid metabolism</keyword>
<keyword evidence="3 21" id="KW-0812">Transmembrane</keyword>
<keyword evidence="23" id="KW-1185">Reference proteome</keyword>
<evidence type="ECO:0000256" key="21">
    <source>
        <dbReference type="SAM" id="Phobius"/>
    </source>
</evidence>
<keyword evidence="11" id="KW-0456">Lyase</keyword>